<feature type="region of interest" description="Disordered" evidence="4">
    <location>
        <begin position="2031"/>
        <end position="2070"/>
    </location>
</feature>
<dbReference type="Proteomes" id="UP001497744">
    <property type="component" value="Unassembled WGS sequence"/>
</dbReference>
<feature type="compositionally biased region" description="Acidic residues" evidence="4">
    <location>
        <begin position="729"/>
        <end position="744"/>
    </location>
</feature>
<feature type="region of interest" description="Disordered" evidence="4">
    <location>
        <begin position="681"/>
        <end position="839"/>
    </location>
</feature>
<comment type="caution">
    <text evidence="7">The sequence shown here is derived from an EMBL/GenBank/DDBJ whole genome shotgun (WGS) entry which is preliminary data.</text>
</comment>
<feature type="domain" description="S1 motif" evidence="6">
    <location>
        <begin position="232"/>
        <end position="304"/>
    </location>
</feature>
<dbReference type="SMART" id="SM00316">
    <property type="entry name" value="S1"/>
    <property type="match status" value="2"/>
</dbReference>
<keyword evidence="8" id="KW-1185">Reference proteome</keyword>
<dbReference type="InterPro" id="IPR012340">
    <property type="entry name" value="NA-bd_OB-fold"/>
</dbReference>
<evidence type="ECO:0000313" key="8">
    <source>
        <dbReference type="Proteomes" id="UP001497744"/>
    </source>
</evidence>
<feature type="region of interest" description="Disordered" evidence="4">
    <location>
        <begin position="861"/>
        <end position="883"/>
    </location>
</feature>
<feature type="region of interest" description="Disordered" evidence="4">
    <location>
        <begin position="1203"/>
        <end position="1224"/>
    </location>
</feature>
<dbReference type="EMBL" id="BPLF01000001">
    <property type="protein sequence ID" value="GIX61225.1"/>
    <property type="molecule type" value="Genomic_DNA"/>
</dbReference>
<dbReference type="SUPFAM" id="SSF50249">
    <property type="entry name" value="Nucleic acid-binding proteins"/>
    <property type="match status" value="1"/>
</dbReference>
<feature type="chain" id="PRO_5043674581" evidence="5">
    <location>
        <begin position="18"/>
        <end position="2149"/>
    </location>
</feature>
<feature type="compositionally biased region" description="Acidic residues" evidence="4">
    <location>
        <begin position="1909"/>
        <end position="1935"/>
    </location>
</feature>
<evidence type="ECO:0000256" key="4">
    <source>
        <dbReference type="SAM" id="MobiDB-lite"/>
    </source>
</evidence>
<dbReference type="InterPro" id="IPR050437">
    <property type="entry name" value="Ribos_protein_bS1-like"/>
</dbReference>
<feature type="compositionally biased region" description="Basic and acidic residues" evidence="4">
    <location>
        <begin position="2035"/>
        <end position="2050"/>
    </location>
</feature>
<dbReference type="GO" id="GO:0003729">
    <property type="term" value="F:mRNA binding"/>
    <property type="evidence" value="ECO:0007669"/>
    <property type="project" value="TreeGrafter"/>
</dbReference>
<dbReference type="GO" id="GO:0003735">
    <property type="term" value="F:structural constituent of ribosome"/>
    <property type="evidence" value="ECO:0007669"/>
    <property type="project" value="TreeGrafter"/>
</dbReference>
<evidence type="ECO:0000313" key="7">
    <source>
        <dbReference type="EMBL" id="GIX61225.1"/>
    </source>
</evidence>
<feature type="region of interest" description="Disordered" evidence="4">
    <location>
        <begin position="1880"/>
        <end position="1982"/>
    </location>
</feature>
<feature type="signal peptide" evidence="5">
    <location>
        <begin position="1"/>
        <end position="17"/>
    </location>
</feature>
<sequence length="2149" mass="231024">MWVVVWVWAGCLGAVAALKAAAVGGDGRRLAYLHHAAPVHHRTHTSGRLSAESLPLTTAQVDQLESEYVGFEAEQPAPPKCPIMAHHLSNRIVKAIVEHDMDMLTKRSVDASGRPTHLQQKWRMARHGRRLDPVLFRVGEKLKGRVAVAFPTYALVDVGSTSYGVLHARDMSEGWIDRVDHSVSSGDDIVVIVKSIDEDARFLRLSLLELPKLEGPTGEPIERRPLQSFKVEEAVCGVVRRRSPFGYYVDVGATVDGFLHVNDRRLPRKYTGVARLPLRIGTRVPTLYVKSVDLVKNRLQLSENSLREEMEKRCLTGQETPGQQAVYNPERPRSLLERLQLRDLEHMRMIGGYDDLLKEIGGTRNASEAYVLYLRNRKLREHLERQRDTVLDDADNMSAAQLRRATKEYNRLSMEIAELDDEAVEPPPCERTVYKYGDADVWESRVYTPFDEKDPSSYFQTVTDEVTAALRDVQGESYDYKGALADDLSSEERRGEIVESLWERFHAAPSDKSRIKDTEPRQATLEDVEDLVPASLVSEDGVAVGGAPDPDTVVAELESYNDPDADELAEMIRGAAGFNPFDHSSRLVDDDQSALLGACAMTNEDVTRWQARFDRLCEDAGVDLASIDRDTLGAGDVGKRDRHDSGSFVQDMLQSVNRDDMSAVPSVDEFVDSTQGATSDVNFVAPTVEGSDEVSDDGSGSGGEDPLSAPYDEGSDLSDVEYLSGTDDSSYESSDDDVDLDDYSSEPYGTDADEEPGFLGEIGGDSSDEDDYREVAGSFFEPKDAIKAGSRAKPSRGEGRGLTADAAVGQQGGTLAASTPVGGESPNDLLPQGPLEPVDEFYRPSTIADEIQDIFKEVRAMTSDGPPSAPEENASVGQQFGNGHVKKTNHRLHMRRCRHLDPVARLHAMSKVPRRPLPVDAEVQSDDEETDAENDDAYGSGYDDEVSDYDAGTRGNIHDIDADYSDDFDLELGGPVGEGGTGEVKVEDLKKVRSLARSIGNSDQRRRTLARMARRALPPEVVAKYRFDDKDPAHMEEMASLLRGGKARPKLTPYTYYPEGIDAAALGRDRRSMNRRIRDANLKLAKLKRNKRFLHMLDRLGVDPEALTFENIHQALPQELLGDLHLGHLVLDLELLRVAGEHQVRPAAVQRRSDAAPLAIDHLPNGLLDGADGDEVVDVDDAVLGAHAVGAVLGLDHLAGHPVQLGEDDGGRSGEVEADATGSERQQSDAALVVGLEAPNVVLALGLGGGAVDAHVVAALLLQGGLDGVQHGAVVREDDELDGALEQMRDVLANGLDLGLASQAEDLLHGGARLAVDAVLLGERLLGLAKELRGQLDGHAGADLGGQLLQHGVLEAADHDGADHEVVELEGVLRAGVAHAVAVEVELLLAVAGEERVVRAEAGQDAADLLVELRRGVERGRAGEQNDALGALEERDEAAGAPGLAVLQVVRLVANDDAEAVLEVLVQRVEVVGDDDDARKVGNGGFAILDGADLVRLDEVGQPPLALVVPLEAQRGGADDEQRPVLLVEGRYRERLERLAEAHLVADEDAAVAVHAELHALALEGAQLAVELLADEVGEAVDVPAGVPAQDPGDANDGFFRQLLLAGVLLEGREGAQDEVGDGVDGALAPDQGPLQRPQHHVVLVRRNHHERLLVGLLSAQVLVHAAQEVEERGGQRRRPHGVVVLYLLLTAPLRVQAAAEGLAVQRHTARQRLRGRRLVHRGVNGAVGLGGAAVSGRCAWRRHTAVYRRHRATLGRTSAFVLFGLRCRVPADAAGIVAKLQHLPGVVLGGVAGLVEEPEDGVEQREDAEEQADNGERDDDEEVDAVAHEDVQLLVGVLGRDLAQVGRDGVVVGEVVAGVAEVPDGAVDDVEVAGGVDAAAGVDGGADADGHDGQDADGTVDGQHEELEGLEAEDPAEGADDVTGDADQGPDETQAEAPVVPAGGGEGEGDAQAEADAGDDDHDLGGVVRRGDHSQHADGEERVAVFDEELVELGAHRGHDLLGHHLEHAGDGGVTLLHVHGAHRGGDTAVGRLADGDDHHGELEARGDEVREDEQDERQAREGDVHGTGALEQVESDGLDVLNGARPDDLADVEFVRRDEQHEVADDALERHGVHVEAQLRAVDAVVLAEGTHFDRKRSSEAKESVRG</sequence>
<evidence type="ECO:0000256" key="3">
    <source>
        <dbReference type="ARBA" id="ARBA00023274"/>
    </source>
</evidence>
<evidence type="ECO:0000256" key="1">
    <source>
        <dbReference type="ARBA" id="ARBA00006767"/>
    </source>
</evidence>
<dbReference type="GO" id="GO:0005840">
    <property type="term" value="C:ribosome"/>
    <property type="evidence" value="ECO:0007669"/>
    <property type="project" value="UniProtKB-KW"/>
</dbReference>
<dbReference type="GeneID" id="94192708"/>
<keyword evidence="2" id="KW-0689">Ribosomal protein</keyword>
<name>A0AAV4LMR4_BABCB</name>
<feature type="compositionally biased region" description="Basic and acidic residues" evidence="4">
    <location>
        <begin position="1970"/>
        <end position="1982"/>
    </location>
</feature>
<evidence type="ECO:0000256" key="2">
    <source>
        <dbReference type="ARBA" id="ARBA00022980"/>
    </source>
</evidence>
<dbReference type="GO" id="GO:0006412">
    <property type="term" value="P:translation"/>
    <property type="evidence" value="ECO:0007669"/>
    <property type="project" value="TreeGrafter"/>
</dbReference>
<feature type="region of interest" description="Disordered" evidence="4">
    <location>
        <begin position="908"/>
        <end position="949"/>
    </location>
</feature>
<dbReference type="GO" id="GO:1990904">
    <property type="term" value="C:ribonucleoprotein complex"/>
    <property type="evidence" value="ECO:0007669"/>
    <property type="project" value="UniProtKB-KW"/>
</dbReference>
<feature type="compositionally biased region" description="Acidic residues" evidence="4">
    <location>
        <begin position="1948"/>
        <end position="1963"/>
    </location>
</feature>
<dbReference type="PANTHER" id="PTHR10724">
    <property type="entry name" value="30S RIBOSOMAL PROTEIN S1"/>
    <property type="match status" value="1"/>
</dbReference>
<feature type="compositionally biased region" description="Acidic residues" evidence="4">
    <location>
        <begin position="923"/>
        <end position="948"/>
    </location>
</feature>
<keyword evidence="3" id="KW-0687">Ribonucleoprotein</keyword>
<organism evidence="7 8">
    <name type="scientific">Babesia caballi</name>
    <dbReference type="NCBI Taxonomy" id="5871"/>
    <lineage>
        <taxon>Eukaryota</taxon>
        <taxon>Sar</taxon>
        <taxon>Alveolata</taxon>
        <taxon>Apicomplexa</taxon>
        <taxon>Aconoidasida</taxon>
        <taxon>Piroplasmida</taxon>
        <taxon>Babesiidae</taxon>
        <taxon>Babesia</taxon>
    </lineage>
</organism>
<dbReference type="PROSITE" id="PS50126">
    <property type="entry name" value="S1"/>
    <property type="match status" value="2"/>
</dbReference>
<dbReference type="PANTHER" id="PTHR10724:SF7">
    <property type="entry name" value="SMALL RIBOSOMAL SUBUNIT PROTEIN BS1C"/>
    <property type="match status" value="1"/>
</dbReference>
<reference evidence="7 8" key="1">
    <citation type="submission" date="2021-06" db="EMBL/GenBank/DDBJ databases">
        <title>Genome sequence of Babesia caballi.</title>
        <authorList>
            <person name="Yamagishi J."/>
            <person name="Kidaka T."/>
            <person name="Ochi A."/>
        </authorList>
    </citation>
    <scope>NUCLEOTIDE SEQUENCE [LARGE SCALE GENOMIC DNA]</scope>
    <source>
        <strain evidence="7">USDA-D6B2</strain>
    </source>
</reference>
<protein>
    <submittedName>
        <fullName evidence="7">S1 RNA binding domain-containing protein</fullName>
    </submittedName>
</protein>
<dbReference type="Gene3D" id="2.40.50.140">
    <property type="entry name" value="Nucleic acid-binding proteins"/>
    <property type="match status" value="2"/>
</dbReference>
<accession>A0AAV4LMR4</accession>
<feature type="region of interest" description="Disordered" evidence="4">
    <location>
        <begin position="1799"/>
        <end position="1823"/>
    </location>
</feature>
<evidence type="ECO:0000259" key="6">
    <source>
        <dbReference type="PROSITE" id="PS50126"/>
    </source>
</evidence>
<dbReference type="RefSeq" id="XP_067713296.1">
    <property type="nucleotide sequence ID" value="XM_067857195.1"/>
</dbReference>
<keyword evidence="5" id="KW-0732">Signal</keyword>
<comment type="similarity">
    <text evidence="1">Belongs to the bacterial ribosomal protein bS1 family.</text>
</comment>
<evidence type="ECO:0000256" key="5">
    <source>
        <dbReference type="SAM" id="SignalP"/>
    </source>
</evidence>
<gene>
    <name evidence="7" type="ORF">BcabD6B2_06600</name>
</gene>
<dbReference type="InterPro" id="IPR003029">
    <property type="entry name" value="S1_domain"/>
</dbReference>
<feature type="domain" description="S1 motif" evidence="6">
    <location>
        <begin position="139"/>
        <end position="208"/>
    </location>
</feature>
<proteinExistence type="inferred from homology"/>